<keyword evidence="5 16" id="KW-0138">CF(0)</keyword>
<evidence type="ECO:0000256" key="11">
    <source>
        <dbReference type="ARBA" id="ARBA00023310"/>
    </source>
</evidence>
<gene>
    <name evidence="16 19" type="primary">atpF</name>
    <name evidence="19" type="ORF">ERCILAFE3058_028</name>
</gene>
<evidence type="ECO:0000256" key="17">
    <source>
        <dbReference type="RuleBase" id="RU003848"/>
    </source>
</evidence>
<dbReference type="GO" id="GO:0046933">
    <property type="term" value="F:proton-transporting ATP synthase activity, rotational mechanism"/>
    <property type="evidence" value="ECO:0007669"/>
    <property type="project" value="UniProtKB-UniRule"/>
</dbReference>
<dbReference type="Proteomes" id="UP000294418">
    <property type="component" value="Chromosome"/>
</dbReference>
<dbReference type="CDD" id="cd06503">
    <property type="entry name" value="ATP-synt_Fo_b"/>
    <property type="match status" value="1"/>
</dbReference>
<evidence type="ECO:0000256" key="9">
    <source>
        <dbReference type="ARBA" id="ARBA00023065"/>
    </source>
</evidence>
<evidence type="ECO:0000256" key="15">
    <source>
        <dbReference type="ARBA" id="ARBA00037847"/>
    </source>
</evidence>
<keyword evidence="7 16" id="KW-0375">Hydrogen ion transport</keyword>
<keyword evidence="9 16" id="KW-0406">Ion transport</keyword>
<evidence type="ECO:0000256" key="3">
    <source>
        <dbReference type="ARBA" id="ARBA00022475"/>
    </source>
</evidence>
<dbReference type="OrthoDB" id="9788020at2"/>
<feature type="transmembrane region" description="Helical" evidence="16">
    <location>
        <begin position="6"/>
        <end position="26"/>
    </location>
</feature>
<evidence type="ECO:0000313" key="20">
    <source>
        <dbReference type="Proteomes" id="UP000294418"/>
    </source>
</evidence>
<dbReference type="InterPro" id="IPR050059">
    <property type="entry name" value="ATP_synthase_B_chain"/>
</dbReference>
<evidence type="ECO:0000256" key="2">
    <source>
        <dbReference type="ARBA" id="ARBA00022448"/>
    </source>
</evidence>
<reference evidence="19 20" key="1">
    <citation type="submission" date="2019-02" db="EMBL/GenBank/DDBJ databases">
        <authorList>
            <person name="Manzano-Marin A."/>
            <person name="Manzano-Marin A."/>
        </authorList>
    </citation>
    <scope>NUCLEOTIDE SEQUENCE [LARGE SCALE GENOMIC DNA]</scope>
    <source>
        <strain evidence="19 20">ErCilaricifoliae</strain>
    </source>
</reference>
<protein>
    <recommendedName>
        <fullName evidence="16">ATP synthase subunit b</fullName>
    </recommendedName>
    <alternativeName>
        <fullName evidence="16">ATP synthase F(0) sector subunit b</fullName>
    </alternativeName>
    <alternativeName>
        <fullName evidence="16">ATPase subunit I</fullName>
    </alternativeName>
    <alternativeName>
        <fullName evidence="16">F-type ATPase subunit b</fullName>
        <shortName evidence="16">F-ATPase subunit b</shortName>
    </alternativeName>
</protein>
<dbReference type="GO" id="GO:0005886">
    <property type="term" value="C:plasma membrane"/>
    <property type="evidence" value="ECO:0007669"/>
    <property type="project" value="UniProtKB-SubCell"/>
</dbReference>
<keyword evidence="18" id="KW-0175">Coiled coil</keyword>
<comment type="function">
    <text evidence="13">Component of the F(0) channel, it forms part of the peripheral stalk, linking F(1) to F(0). The b'-subunit is a diverged and duplicated form of b found in plants and photosynthetic bacteria.</text>
</comment>
<dbReference type="Gene3D" id="1.20.5.620">
    <property type="entry name" value="F1F0 ATP synthase subunit B, membrane domain"/>
    <property type="match status" value="1"/>
</dbReference>
<dbReference type="RefSeq" id="WP_157989489.1">
    <property type="nucleotide sequence ID" value="NZ_LR217720.1"/>
</dbReference>
<dbReference type="NCBIfam" id="NF004413">
    <property type="entry name" value="PRK05759.1-4"/>
    <property type="match status" value="1"/>
</dbReference>
<dbReference type="GO" id="GO:0012505">
    <property type="term" value="C:endomembrane system"/>
    <property type="evidence" value="ECO:0007669"/>
    <property type="project" value="UniProtKB-SubCell"/>
</dbReference>
<comment type="similarity">
    <text evidence="1 16 17">Belongs to the ATPase B chain family.</text>
</comment>
<dbReference type="PANTHER" id="PTHR33445">
    <property type="entry name" value="ATP SYNTHASE SUBUNIT B', CHLOROPLASTIC"/>
    <property type="match status" value="1"/>
</dbReference>
<keyword evidence="4" id="KW-0997">Cell inner membrane</keyword>
<keyword evidence="6 16" id="KW-0812">Transmembrane</keyword>
<evidence type="ECO:0000256" key="10">
    <source>
        <dbReference type="ARBA" id="ARBA00023136"/>
    </source>
</evidence>
<keyword evidence="8 16" id="KW-1133">Transmembrane helix</keyword>
<evidence type="ECO:0000256" key="18">
    <source>
        <dbReference type="SAM" id="Coils"/>
    </source>
</evidence>
<keyword evidence="3 16" id="KW-1003">Cell membrane</keyword>
<evidence type="ECO:0000256" key="6">
    <source>
        <dbReference type="ARBA" id="ARBA00022692"/>
    </source>
</evidence>
<comment type="subunit">
    <text evidence="16">F-type ATPases have 2 components, F(1) - the catalytic core - and F(0) - the membrane proton channel. F(1) has five subunits: alpha(3), beta(3), gamma(1), delta(1), epsilon(1). F(0) has three main subunits: a(1), b(2) and c(10-14). The alpha and beta chains form an alternating ring which encloses part of the gamma chain. F(1) is attached to F(0) by a central stalk formed by the gamma and epsilon chains, while a peripheral stalk is formed by the delta and b chains.</text>
</comment>
<comment type="subcellular location">
    <subcellularLocation>
        <location evidence="16">Cell membrane</location>
        <topology evidence="16">Single-pass membrane protein</topology>
    </subcellularLocation>
    <subcellularLocation>
        <location evidence="15">Endomembrane system</location>
        <topology evidence="15">Single-pass membrane protein</topology>
    </subcellularLocation>
</comment>
<dbReference type="Pfam" id="PF00430">
    <property type="entry name" value="ATP-synt_B"/>
    <property type="match status" value="1"/>
</dbReference>
<dbReference type="FunFam" id="1.20.5.620:FF:000001">
    <property type="entry name" value="ATP synthase subunit b"/>
    <property type="match status" value="1"/>
</dbReference>
<evidence type="ECO:0000256" key="4">
    <source>
        <dbReference type="ARBA" id="ARBA00022519"/>
    </source>
</evidence>
<dbReference type="EMBL" id="LR217720">
    <property type="protein sequence ID" value="VFP83915.1"/>
    <property type="molecule type" value="Genomic_DNA"/>
</dbReference>
<organism evidence="19 20">
    <name type="scientific">Candidatus Erwinia haradaeae</name>
    <dbReference type="NCBI Taxonomy" id="1922217"/>
    <lineage>
        <taxon>Bacteria</taxon>
        <taxon>Pseudomonadati</taxon>
        <taxon>Pseudomonadota</taxon>
        <taxon>Gammaproteobacteria</taxon>
        <taxon>Enterobacterales</taxon>
        <taxon>Erwiniaceae</taxon>
        <taxon>Erwinia</taxon>
    </lineage>
</organism>
<keyword evidence="2 16" id="KW-0813">Transport</keyword>
<evidence type="ECO:0000256" key="5">
    <source>
        <dbReference type="ARBA" id="ARBA00022547"/>
    </source>
</evidence>
<comment type="function">
    <text evidence="12 16">F(1)F(0) ATP synthase produces ATP from ADP in the presence of a proton or sodium gradient. F-type ATPases consist of two structural domains, F(1) containing the extramembraneous catalytic core and F(0) containing the membrane proton channel, linked together by a central stalk and a peripheral stalk. During catalysis, ATP synthesis in the catalytic domain of F(1) is coupled via a rotary mechanism of the central stalk subunits to proton translocation.</text>
</comment>
<dbReference type="AlphaFoldDB" id="A0A451DBZ8"/>
<keyword evidence="11 16" id="KW-0066">ATP synthesis</keyword>
<evidence type="ECO:0000256" key="7">
    <source>
        <dbReference type="ARBA" id="ARBA00022781"/>
    </source>
</evidence>
<evidence type="ECO:0000256" key="13">
    <source>
        <dbReference type="ARBA" id="ARBA00025614"/>
    </source>
</evidence>
<comment type="subunit">
    <text evidence="14">F-type ATPases have 2 components, F(1) - the catalytic core - and F(0) - the membrane proton channel. F(1) has five subunits: alpha(3), beta(3), gamma(1), delta(1), epsilon(1). F(0) has four main subunits: a(1), b(2) and c(10-14). The alpha and beta chains form an alternating ring which encloses part of the gamma chain. F(1) is attached to F(0) by a central stalk formed by the gamma and epsilon chains, while a peripheral stalk is formed by the delta and b chains.</text>
</comment>
<accession>A0A451DBZ8</accession>
<keyword evidence="10 16" id="KW-0472">Membrane</keyword>
<dbReference type="SUPFAM" id="SSF81573">
    <property type="entry name" value="F1F0 ATP synthase subunit B, membrane domain"/>
    <property type="match status" value="1"/>
</dbReference>
<dbReference type="HAMAP" id="MF_01398">
    <property type="entry name" value="ATP_synth_b_bprime"/>
    <property type="match status" value="1"/>
</dbReference>
<proteinExistence type="inferred from homology"/>
<dbReference type="GO" id="GO:0046961">
    <property type="term" value="F:proton-transporting ATPase activity, rotational mechanism"/>
    <property type="evidence" value="ECO:0007669"/>
    <property type="project" value="TreeGrafter"/>
</dbReference>
<evidence type="ECO:0000256" key="16">
    <source>
        <dbReference type="HAMAP-Rule" id="MF_01398"/>
    </source>
</evidence>
<dbReference type="NCBIfam" id="TIGR01144">
    <property type="entry name" value="ATP_synt_b"/>
    <property type="match status" value="1"/>
</dbReference>
<feature type="coiled-coil region" evidence="18">
    <location>
        <begin position="76"/>
        <end position="104"/>
    </location>
</feature>
<evidence type="ECO:0000313" key="19">
    <source>
        <dbReference type="EMBL" id="VFP83915.1"/>
    </source>
</evidence>
<dbReference type="GO" id="GO:0045259">
    <property type="term" value="C:proton-transporting ATP synthase complex"/>
    <property type="evidence" value="ECO:0007669"/>
    <property type="project" value="UniProtKB-KW"/>
</dbReference>
<dbReference type="InterPro" id="IPR002146">
    <property type="entry name" value="ATP_synth_b/b'su_bac/chlpt"/>
</dbReference>
<evidence type="ECO:0000256" key="1">
    <source>
        <dbReference type="ARBA" id="ARBA00005513"/>
    </source>
</evidence>
<evidence type="ECO:0000256" key="14">
    <source>
        <dbReference type="ARBA" id="ARBA00026054"/>
    </source>
</evidence>
<dbReference type="InterPro" id="IPR005864">
    <property type="entry name" value="ATP_synth_F0_bsu_bac"/>
</dbReference>
<dbReference type="NCBIfam" id="NF004411">
    <property type="entry name" value="PRK05759.1-2"/>
    <property type="match status" value="1"/>
</dbReference>
<dbReference type="PANTHER" id="PTHR33445:SF1">
    <property type="entry name" value="ATP SYNTHASE SUBUNIT B"/>
    <property type="match status" value="1"/>
</dbReference>
<evidence type="ECO:0000256" key="8">
    <source>
        <dbReference type="ARBA" id="ARBA00022989"/>
    </source>
</evidence>
<dbReference type="InterPro" id="IPR028987">
    <property type="entry name" value="ATP_synth_B-like_membr_sf"/>
</dbReference>
<name>A0A451DBZ8_9GAMM</name>
<evidence type="ECO:0000256" key="12">
    <source>
        <dbReference type="ARBA" id="ARBA00025198"/>
    </source>
</evidence>
<sequence length="162" mass="18292">MNINATILGQAIAFILFVWFCMRYVWPPLIAAIEARQKEIADSLSFAERTKKDVENSELAANTYLKKAKKDAHAIIDRANKRYLEIIEEAKAMAEKERKKIMTQAVIQIANERQRAQEDLRKHIAILTIAGAEKIISRSINPDDHSDIINTLTSSLASRGTV</sequence>